<dbReference type="GO" id="GO:0008615">
    <property type="term" value="P:pyridoxine biosynthetic process"/>
    <property type="evidence" value="ECO:0007669"/>
    <property type="project" value="UniProtKB-UniRule"/>
</dbReference>
<keyword evidence="7" id="KW-0460">Magnesium</keyword>
<dbReference type="PANTHER" id="PTHR30004:SF6">
    <property type="entry name" value="D-THREONATE 4-PHOSPHATE DEHYDROGENASE"/>
    <property type="match status" value="1"/>
</dbReference>
<evidence type="ECO:0000256" key="2">
    <source>
        <dbReference type="ARBA" id="ARBA00022723"/>
    </source>
</evidence>
<feature type="binding site" evidence="7">
    <location>
        <position position="323"/>
    </location>
    <ligand>
        <name>substrate</name>
    </ligand>
</feature>
<dbReference type="GO" id="GO:0050897">
    <property type="term" value="F:cobalt ion binding"/>
    <property type="evidence" value="ECO:0007669"/>
    <property type="project" value="UniProtKB-UniRule"/>
</dbReference>
<evidence type="ECO:0000256" key="1">
    <source>
        <dbReference type="ARBA" id="ARBA00022490"/>
    </source>
</evidence>
<keyword evidence="3 7" id="KW-0521">NADP</keyword>
<dbReference type="Pfam" id="PF04166">
    <property type="entry name" value="PdxA"/>
    <property type="match status" value="1"/>
</dbReference>
<dbReference type="PATRIC" id="fig|1337887.3.peg.1348"/>
<dbReference type="GO" id="GO:0042823">
    <property type="term" value="P:pyridoxal phosphate biosynthetic process"/>
    <property type="evidence" value="ECO:0007669"/>
    <property type="project" value="UniProtKB-UniRule"/>
</dbReference>
<dbReference type="AlphaFoldDB" id="U4V9N6"/>
<comment type="pathway">
    <text evidence="7">Cofactor biosynthesis; pyridoxine 5'-phosphate biosynthesis; pyridoxine 5'-phosphate from D-erythrose 4-phosphate: step 4/5.</text>
</comment>
<reference evidence="8 9" key="1">
    <citation type="journal article" date="2014" name="FEMS Microbiol. Lett.">
        <title>Genome sequencing analysis reveals virulence-related gene content of Ochrobactrum intermedium strain 229E, a urease-positive strain isolated from the human gastric niche.</title>
        <authorList>
            <person name="Kulkarni G.J."/>
            <person name="Shetty S."/>
            <person name="Dharne M.S."/>
            <person name="Shouche Y.S."/>
        </authorList>
    </citation>
    <scope>NUCLEOTIDE SEQUENCE [LARGE SCALE GENOMIC DNA]</scope>
    <source>
        <strain evidence="8 9">229E</strain>
    </source>
</reference>
<comment type="caution">
    <text evidence="8">The sequence shown here is derived from an EMBL/GenBank/DDBJ whole genome shotgun (WGS) entry which is preliminary data.</text>
</comment>
<dbReference type="Proteomes" id="UP000016842">
    <property type="component" value="Unassembled WGS sequence"/>
</dbReference>
<name>U4V9N6_9HYPH</name>
<feature type="binding site" evidence="7">
    <location>
        <position position="170"/>
    </location>
    <ligand>
        <name>substrate</name>
    </ligand>
</feature>
<feature type="binding site" evidence="7">
    <location>
        <position position="250"/>
    </location>
    <ligand>
        <name>a divalent metal cation</name>
        <dbReference type="ChEBI" id="CHEBI:60240"/>
        <note>ligand shared between dimeric partners</note>
    </ligand>
</feature>
<dbReference type="EMBL" id="ASXJ01000066">
    <property type="protein sequence ID" value="ERM02720.1"/>
    <property type="molecule type" value="Genomic_DNA"/>
</dbReference>
<dbReference type="Gene3D" id="3.40.718.10">
    <property type="entry name" value="Isopropylmalate Dehydrogenase"/>
    <property type="match status" value="1"/>
</dbReference>
<dbReference type="UniPathway" id="UPA00244">
    <property type="reaction ID" value="UER00312"/>
</dbReference>
<organism evidence="8 9">
    <name type="scientific">Brucella intermedia 229E</name>
    <dbReference type="NCBI Taxonomy" id="1337887"/>
    <lineage>
        <taxon>Bacteria</taxon>
        <taxon>Pseudomonadati</taxon>
        <taxon>Pseudomonadota</taxon>
        <taxon>Alphaproteobacteria</taxon>
        <taxon>Hyphomicrobiales</taxon>
        <taxon>Brucellaceae</taxon>
        <taxon>Brucella/Ochrobactrum group</taxon>
        <taxon>Brucella</taxon>
    </lineage>
</organism>
<accession>U4V9N6</accession>
<comment type="similarity">
    <text evidence="7">Belongs to the PdxA family.</text>
</comment>
<feature type="binding site" evidence="7">
    <location>
        <position position="332"/>
    </location>
    <ligand>
        <name>substrate</name>
    </ligand>
</feature>
<comment type="cofactor">
    <cofactor evidence="7">
        <name>Zn(2+)</name>
        <dbReference type="ChEBI" id="CHEBI:29105"/>
    </cofactor>
    <cofactor evidence="7">
        <name>Mg(2+)</name>
        <dbReference type="ChEBI" id="CHEBI:18420"/>
    </cofactor>
    <cofactor evidence="7">
        <name>Co(2+)</name>
        <dbReference type="ChEBI" id="CHEBI:48828"/>
    </cofactor>
    <text evidence="7">Binds 1 divalent metal cation per subunit. Can use ions such as Zn(2+), Mg(2+) or Co(2+).</text>
</comment>
<evidence type="ECO:0000256" key="5">
    <source>
        <dbReference type="ARBA" id="ARBA00023027"/>
    </source>
</evidence>
<evidence type="ECO:0000256" key="4">
    <source>
        <dbReference type="ARBA" id="ARBA00023002"/>
    </source>
</evidence>
<comment type="function">
    <text evidence="7">Catalyzes the NAD(P)-dependent oxidation of 4-(phosphooxy)-L-threonine (HTP) into 2-amino-3-oxo-4-(phosphooxy)butyric acid which spontaneously decarboxylates to form 3-amino-2-oxopropyl phosphate (AHAP).</text>
</comment>
<keyword evidence="2 7" id="KW-0479">Metal-binding</keyword>
<feature type="binding site" evidence="7">
    <location>
        <position position="205"/>
    </location>
    <ligand>
        <name>a divalent metal cation</name>
        <dbReference type="ChEBI" id="CHEBI:60240"/>
        <note>ligand shared between dimeric partners</note>
    </ligand>
</feature>
<dbReference type="HAMAP" id="MF_00536">
    <property type="entry name" value="PdxA"/>
    <property type="match status" value="1"/>
</dbReference>
<sequence>MGASFPENGLPLWGCALDAFIRIQWNIDVMSAAPLAPLAISIGDPSGIGPDVALAAWLRRDELSLPPFALLADPQQLAARARHLGLEVQIEVIPTTSAASDVFAHALPVLPLNNTLTDSVGKPLPENAAGIIEAIERAVELTLKGEASAVVTCPISKKPLYEAGFRHPGHTEFLAELASQHMGKPVTPVMMLAGPQLRAVPVTIHIPLAGVPVRLNTADIIEVSRITAAELKERFGIPAPRLAISGLNPHAGEGGGAMGEEDDAIILPAIEALRRAGIDARGPLPADTMFHASARATYDAAVCMYHDQALIPAKALAFDETVNVTLGLPFIRTSPDHGTAFDIAGKGIARADSLVAAIRLARQLAENAANGNA</sequence>
<dbReference type="NCBIfam" id="TIGR00557">
    <property type="entry name" value="pdxA"/>
    <property type="match status" value="1"/>
</dbReference>
<dbReference type="SUPFAM" id="SSF53659">
    <property type="entry name" value="Isocitrate/Isopropylmalate dehydrogenase-like"/>
    <property type="match status" value="1"/>
</dbReference>
<evidence type="ECO:0000256" key="7">
    <source>
        <dbReference type="HAMAP-Rule" id="MF_00536"/>
    </source>
</evidence>
<comment type="subcellular location">
    <subcellularLocation>
        <location evidence="7">Cytoplasm</location>
    </subcellularLocation>
</comment>
<protein>
    <recommendedName>
        <fullName evidence="7">4-hydroxythreonine-4-phosphate dehydrogenase</fullName>
        <ecNumber evidence="7">1.1.1.262</ecNumber>
    </recommendedName>
    <alternativeName>
        <fullName evidence="7">4-(phosphohydroxy)-L-threonine dehydrogenase</fullName>
    </alternativeName>
</protein>
<dbReference type="InterPro" id="IPR037510">
    <property type="entry name" value="PdxA"/>
</dbReference>
<feature type="binding site" evidence="7">
    <location>
        <position position="314"/>
    </location>
    <ligand>
        <name>substrate</name>
    </ligand>
</feature>
<dbReference type="PANTHER" id="PTHR30004">
    <property type="entry name" value="4-HYDROXYTHREONINE-4-PHOSPHATE DEHYDROGENASE"/>
    <property type="match status" value="1"/>
</dbReference>
<feature type="binding site" evidence="7">
    <location>
        <position position="171"/>
    </location>
    <ligand>
        <name>substrate</name>
    </ligand>
</feature>
<keyword evidence="6 7" id="KW-0664">Pyridoxine biosynthesis</keyword>
<keyword evidence="7" id="KW-0170">Cobalt</keyword>
<proteinExistence type="inferred from homology"/>
<keyword evidence="7" id="KW-0862">Zinc</keyword>
<keyword evidence="4 7" id="KW-0560">Oxidoreductase</keyword>
<dbReference type="InterPro" id="IPR005255">
    <property type="entry name" value="PdxA_fam"/>
</dbReference>
<dbReference type="GO" id="GO:0050570">
    <property type="term" value="F:4-hydroxythreonine-4-phosphate dehydrogenase activity"/>
    <property type="evidence" value="ECO:0007669"/>
    <property type="project" value="UniProtKB-UniRule"/>
</dbReference>
<gene>
    <name evidence="7" type="primary">pdxA</name>
    <name evidence="8" type="ORF">Q644_15065</name>
</gene>
<dbReference type="NCBIfam" id="NF003699">
    <property type="entry name" value="PRK05312.1"/>
    <property type="match status" value="1"/>
</dbReference>
<dbReference type="GO" id="GO:0005737">
    <property type="term" value="C:cytoplasm"/>
    <property type="evidence" value="ECO:0007669"/>
    <property type="project" value="UniProtKB-SubCell"/>
</dbReference>
<evidence type="ECO:0000313" key="8">
    <source>
        <dbReference type="EMBL" id="ERM02720.1"/>
    </source>
</evidence>
<feature type="binding site" evidence="7">
    <location>
        <position position="306"/>
    </location>
    <ligand>
        <name>a divalent metal cation</name>
        <dbReference type="ChEBI" id="CHEBI:60240"/>
        <note>ligand shared between dimeric partners</note>
    </ligand>
</feature>
<dbReference type="GO" id="GO:0008270">
    <property type="term" value="F:zinc ion binding"/>
    <property type="evidence" value="ECO:0007669"/>
    <property type="project" value="UniProtKB-UniRule"/>
</dbReference>
<comment type="subunit">
    <text evidence="7">Homodimer.</text>
</comment>
<keyword evidence="5 7" id="KW-0520">NAD</keyword>
<comment type="miscellaneous">
    <text evidence="7">The active site is located at the dimer interface.</text>
</comment>
<evidence type="ECO:0000256" key="3">
    <source>
        <dbReference type="ARBA" id="ARBA00022857"/>
    </source>
</evidence>
<comment type="catalytic activity">
    <reaction evidence="7">
        <text>4-(phosphooxy)-L-threonine + NAD(+) = 3-amino-2-oxopropyl phosphate + CO2 + NADH</text>
        <dbReference type="Rhea" id="RHEA:32275"/>
        <dbReference type="ChEBI" id="CHEBI:16526"/>
        <dbReference type="ChEBI" id="CHEBI:57279"/>
        <dbReference type="ChEBI" id="CHEBI:57540"/>
        <dbReference type="ChEBI" id="CHEBI:57945"/>
        <dbReference type="ChEBI" id="CHEBI:58452"/>
        <dbReference type="EC" id="1.1.1.262"/>
    </reaction>
</comment>
<dbReference type="GO" id="GO:0000287">
    <property type="term" value="F:magnesium ion binding"/>
    <property type="evidence" value="ECO:0007669"/>
    <property type="project" value="UniProtKB-UniRule"/>
</dbReference>
<dbReference type="EC" id="1.1.1.262" evidence="7"/>
<dbReference type="GO" id="GO:0051287">
    <property type="term" value="F:NAD binding"/>
    <property type="evidence" value="ECO:0007669"/>
    <property type="project" value="InterPro"/>
</dbReference>
<evidence type="ECO:0000256" key="6">
    <source>
        <dbReference type="ARBA" id="ARBA00023096"/>
    </source>
</evidence>
<keyword evidence="1 7" id="KW-0963">Cytoplasm</keyword>
<evidence type="ECO:0000313" key="9">
    <source>
        <dbReference type="Proteomes" id="UP000016842"/>
    </source>
</evidence>